<dbReference type="InterPro" id="IPR016166">
    <property type="entry name" value="FAD-bd_PCMH"/>
</dbReference>
<dbReference type="AlphaFoldDB" id="A0AB34FKP2"/>
<evidence type="ECO:0000256" key="2">
    <source>
        <dbReference type="ARBA" id="ARBA00022630"/>
    </source>
</evidence>
<name>A0AB34FKP2_9HYPO</name>
<dbReference type="PROSITE" id="PS51387">
    <property type="entry name" value="FAD_PCMH"/>
    <property type="match status" value="1"/>
</dbReference>
<feature type="domain" description="FAD-binding PCMH-type" evidence="5">
    <location>
        <begin position="1"/>
        <end position="155"/>
    </location>
</feature>
<keyword evidence="2" id="KW-0285">Flavoprotein</keyword>
<gene>
    <name evidence="6" type="ORF">O9K51_07164</name>
</gene>
<sequence>MAVRSLANSGLVEFAVRSGGHSHWAGGSSIQGGVTIDLIHFNTVSYDPSAQVASLGPSLRWGDVYEALESKGVMVAGGRDGNVGVAGLLTGGGNSYYTGRQGFACDNLVNAEVVLASGVVVEANASCNPDLWKALKGGLGNFGIVTRFDVRAFAAPQLWGGLRASDASYTDAVVASLVEFTDNNHKHQGAAFIINFTYQPALSSDILVAQVLVDTDGSPNASVFDEIQQVPAVLSDLKTRPMSGIAIDYILPSGLRNVWFTLTFKNDGRVVKKAAEMHKLLVKDLLLTFPVGDLALQSLFQPIPKLFADIGVAKGGNMLGLDQVEGNSLLWLCAASCRTVEQETVLHRRVKAMTSELKRFAESISALVPWLYVNYADPTQDALESYGDESVEFMWHVARKYDPTGVFQRLVPGSFKLPKEKGH</sequence>
<dbReference type="InterPro" id="IPR016169">
    <property type="entry name" value="FAD-bd_PCMH_sub2"/>
</dbReference>
<proteinExistence type="inferred from homology"/>
<accession>A0AB34FKP2</accession>
<dbReference type="InterPro" id="IPR050416">
    <property type="entry name" value="FAD-linked_Oxidoreductase"/>
</dbReference>
<organism evidence="6 7">
    <name type="scientific">Purpureocillium lavendulum</name>
    <dbReference type="NCBI Taxonomy" id="1247861"/>
    <lineage>
        <taxon>Eukaryota</taxon>
        <taxon>Fungi</taxon>
        <taxon>Dikarya</taxon>
        <taxon>Ascomycota</taxon>
        <taxon>Pezizomycotina</taxon>
        <taxon>Sordariomycetes</taxon>
        <taxon>Hypocreomycetidae</taxon>
        <taxon>Hypocreales</taxon>
        <taxon>Ophiocordycipitaceae</taxon>
        <taxon>Purpureocillium</taxon>
    </lineage>
</organism>
<evidence type="ECO:0000259" key="5">
    <source>
        <dbReference type="PROSITE" id="PS51387"/>
    </source>
</evidence>
<dbReference type="PANTHER" id="PTHR42973">
    <property type="entry name" value="BINDING OXIDOREDUCTASE, PUTATIVE (AFU_ORTHOLOGUE AFUA_1G17690)-RELATED"/>
    <property type="match status" value="1"/>
</dbReference>
<keyword evidence="4" id="KW-0560">Oxidoreductase</keyword>
<evidence type="ECO:0000313" key="6">
    <source>
        <dbReference type="EMBL" id="KAJ6439279.1"/>
    </source>
</evidence>
<keyword evidence="3" id="KW-0274">FAD</keyword>
<evidence type="ECO:0000256" key="4">
    <source>
        <dbReference type="ARBA" id="ARBA00023002"/>
    </source>
</evidence>
<evidence type="ECO:0000313" key="7">
    <source>
        <dbReference type="Proteomes" id="UP001163105"/>
    </source>
</evidence>
<dbReference type="Pfam" id="PF01565">
    <property type="entry name" value="FAD_binding_4"/>
    <property type="match status" value="1"/>
</dbReference>
<dbReference type="InterPro" id="IPR036318">
    <property type="entry name" value="FAD-bd_PCMH-like_sf"/>
</dbReference>
<comment type="similarity">
    <text evidence="1">Belongs to the oxygen-dependent FAD-linked oxidoreductase family.</text>
</comment>
<dbReference type="PANTHER" id="PTHR42973:SF53">
    <property type="entry name" value="FAD-BINDING PCMH-TYPE DOMAIN-CONTAINING PROTEIN-RELATED"/>
    <property type="match status" value="1"/>
</dbReference>
<dbReference type="InterPro" id="IPR006094">
    <property type="entry name" value="Oxid_FAD_bind_N"/>
</dbReference>
<dbReference type="EMBL" id="JAQHRD010000006">
    <property type="protein sequence ID" value="KAJ6439279.1"/>
    <property type="molecule type" value="Genomic_DNA"/>
</dbReference>
<dbReference type="Proteomes" id="UP001163105">
    <property type="component" value="Unassembled WGS sequence"/>
</dbReference>
<protein>
    <submittedName>
        <fullName evidence="6">6-hydroxy-D-nicotine oxidase</fullName>
    </submittedName>
</protein>
<evidence type="ECO:0000256" key="3">
    <source>
        <dbReference type="ARBA" id="ARBA00022827"/>
    </source>
</evidence>
<comment type="caution">
    <text evidence="6">The sequence shown here is derived from an EMBL/GenBank/DDBJ whole genome shotgun (WGS) entry which is preliminary data.</text>
</comment>
<dbReference type="GO" id="GO:0016491">
    <property type="term" value="F:oxidoreductase activity"/>
    <property type="evidence" value="ECO:0007669"/>
    <property type="project" value="UniProtKB-KW"/>
</dbReference>
<keyword evidence="7" id="KW-1185">Reference proteome</keyword>
<dbReference type="GO" id="GO:0071949">
    <property type="term" value="F:FAD binding"/>
    <property type="evidence" value="ECO:0007669"/>
    <property type="project" value="InterPro"/>
</dbReference>
<reference evidence="6" key="1">
    <citation type="submission" date="2023-01" db="EMBL/GenBank/DDBJ databases">
        <title>The growth and conidiation of Purpureocillium lavendulum are regulated by nitrogen source and histone H3K14 acetylation.</title>
        <authorList>
            <person name="Tang P."/>
            <person name="Han J."/>
            <person name="Zhang C."/>
            <person name="Tang P."/>
            <person name="Qi F."/>
            <person name="Zhang K."/>
            <person name="Liang L."/>
        </authorList>
    </citation>
    <scope>NUCLEOTIDE SEQUENCE</scope>
    <source>
        <strain evidence="6">YMF1.00683</strain>
    </source>
</reference>
<evidence type="ECO:0000256" key="1">
    <source>
        <dbReference type="ARBA" id="ARBA00005466"/>
    </source>
</evidence>
<dbReference type="SUPFAM" id="SSF56176">
    <property type="entry name" value="FAD-binding/transporter-associated domain-like"/>
    <property type="match status" value="1"/>
</dbReference>
<dbReference type="Gene3D" id="3.30.465.10">
    <property type="match status" value="1"/>
</dbReference>